<keyword evidence="2" id="KW-1185">Reference proteome</keyword>
<sequence>MMIAPRKNESTVFVPPEACIQWSASPNQTKSSKYHHIFNLCYAYYVGAQIRQISNASSISPKPPKTKLLSQPLFINHNRSRLTFADMSINHSNIKHLLNLFKLDRHLPTRFRDLLHLFLLRPINNRLDINYLPRSPLLALTLPLHTLLLPPPLPLNLILPRILLPKILDIRILSAVPHHNGSFDIGQVEQRFPRLPHDFIFVQFVILNTLLALGRPKYYAQRSWVVEFANLARPGCLERLFEGGPVGSDEGFLHFGVGIEEYYRFTEVEVGDLRIRHDEERGWGLFVLGVC</sequence>
<dbReference type="EMBL" id="VICG01000004">
    <property type="protein sequence ID" value="KAA8573209.1"/>
    <property type="molecule type" value="Genomic_DNA"/>
</dbReference>
<proteinExistence type="predicted"/>
<accession>A0A5M9JYI0</accession>
<protein>
    <submittedName>
        <fullName evidence="1">Uncharacterized protein</fullName>
    </submittedName>
</protein>
<name>A0A5M9JYI0_MONFR</name>
<reference evidence="1 2" key="1">
    <citation type="submission" date="2019-06" db="EMBL/GenBank/DDBJ databases">
        <title>Genome Sequence of the Brown Rot Fungal Pathogen Monilinia fructicola.</title>
        <authorList>
            <person name="De Miccolis Angelini R.M."/>
            <person name="Landi L."/>
            <person name="Abate D."/>
            <person name="Pollastro S."/>
            <person name="Romanazzi G."/>
            <person name="Faretra F."/>
        </authorList>
    </citation>
    <scope>NUCLEOTIDE SEQUENCE [LARGE SCALE GENOMIC DNA]</scope>
    <source>
        <strain evidence="1 2">Mfrc123</strain>
    </source>
</reference>
<dbReference type="AlphaFoldDB" id="A0A5M9JYI0"/>
<comment type="caution">
    <text evidence="1">The sequence shown here is derived from an EMBL/GenBank/DDBJ whole genome shotgun (WGS) entry which is preliminary data.</text>
</comment>
<dbReference type="Proteomes" id="UP000322873">
    <property type="component" value="Unassembled WGS sequence"/>
</dbReference>
<evidence type="ECO:0000313" key="2">
    <source>
        <dbReference type="Proteomes" id="UP000322873"/>
    </source>
</evidence>
<organism evidence="1 2">
    <name type="scientific">Monilinia fructicola</name>
    <name type="common">Brown rot fungus</name>
    <name type="synonym">Ciboria fructicola</name>
    <dbReference type="NCBI Taxonomy" id="38448"/>
    <lineage>
        <taxon>Eukaryota</taxon>
        <taxon>Fungi</taxon>
        <taxon>Dikarya</taxon>
        <taxon>Ascomycota</taxon>
        <taxon>Pezizomycotina</taxon>
        <taxon>Leotiomycetes</taxon>
        <taxon>Helotiales</taxon>
        <taxon>Sclerotiniaceae</taxon>
        <taxon>Monilinia</taxon>
    </lineage>
</organism>
<gene>
    <name evidence="1" type="ORF">EYC84_003712</name>
</gene>
<evidence type="ECO:0000313" key="1">
    <source>
        <dbReference type="EMBL" id="KAA8573209.1"/>
    </source>
</evidence>